<dbReference type="AlphaFoldDB" id="X5HJ38"/>
<keyword evidence="1" id="KW-0472">Membrane</keyword>
<name>X5HJ38_9RICK</name>
<evidence type="ECO:0000256" key="1">
    <source>
        <dbReference type="SAM" id="Phobius"/>
    </source>
</evidence>
<protein>
    <submittedName>
        <fullName evidence="2">Uncharacterized protein</fullName>
    </submittedName>
</protein>
<dbReference type="EMBL" id="CP007481">
    <property type="protein sequence ID" value="AHX11069.1"/>
    <property type="molecule type" value="Genomic_DNA"/>
</dbReference>
<accession>X5HJ38</accession>
<sequence>MKDVTIKKLGIAACAFITVLIALALLYWCLWLHHGRQIQVDRARPKGGIEQPQKVPDIPSSEVTGSVPESAWEKRAIPGHLGCFVKCNDVMCASALQSLPPKLLLVGYLEESGPPFYPSHASRLCELLGITSEAIDLPGPDGLLSDVYEHDTSQIQFLNLRCTSSGDIRRAHPDDRAARMRLLLQGQRCAFLRCFQAVARQCSDPEVSLLISADSSLFATYPSGAGKMRIFAQAFQEAATEFAGDDPGSLKQKLGVREVCIVPPYLMHQYAYEAFSCEEPQQSRGL</sequence>
<reference evidence="2 3" key="1">
    <citation type="submission" date="2014-03" db="EMBL/GenBank/DDBJ databases">
        <title>Sequencing and Comparison of Genomes and Transcriptome Profiles of Human Ehrlichiosis Agents.</title>
        <authorList>
            <person name="Lin M."/>
            <person name="Daugherty S.C."/>
            <person name="Nagaraj S."/>
            <person name="Cheng Z."/>
            <person name="Xiong Q."/>
            <person name="Lin F.-Y."/>
            <person name="Sengamalay N."/>
            <person name="Ott S."/>
            <person name="Godinez A."/>
            <person name="Tallon L.J."/>
            <person name="Sadzewicz L."/>
            <person name="Fraser C.M."/>
            <person name="Dunning Hotopp J.C."/>
            <person name="Rikihisa Y."/>
        </authorList>
    </citation>
    <scope>NUCLEOTIDE SEQUENCE [LARGE SCALE GENOMIC DNA]</scope>
    <source>
        <strain evidence="2 3">Oregon</strain>
    </source>
</reference>
<keyword evidence="1" id="KW-1133">Transmembrane helix</keyword>
<gene>
    <name evidence="2" type="ORF">NHE_0099</name>
</gene>
<organism evidence="2 3">
    <name type="scientific">Neorickettsia helminthoeca str. Oregon</name>
    <dbReference type="NCBI Taxonomy" id="1286528"/>
    <lineage>
        <taxon>Bacteria</taxon>
        <taxon>Pseudomonadati</taxon>
        <taxon>Pseudomonadota</taxon>
        <taxon>Alphaproteobacteria</taxon>
        <taxon>Rickettsiales</taxon>
        <taxon>Anaplasmataceae</taxon>
        <taxon>Neorickettsia</taxon>
    </lineage>
</organism>
<keyword evidence="1" id="KW-0812">Transmembrane</keyword>
<feature type="transmembrane region" description="Helical" evidence="1">
    <location>
        <begin position="12"/>
        <end position="33"/>
    </location>
</feature>
<dbReference type="KEGG" id="nhm:NHE_0099"/>
<evidence type="ECO:0000313" key="3">
    <source>
        <dbReference type="Proteomes" id="UP000023755"/>
    </source>
</evidence>
<dbReference type="Proteomes" id="UP000023755">
    <property type="component" value="Chromosome"/>
</dbReference>
<keyword evidence="3" id="KW-1185">Reference proteome</keyword>
<dbReference type="HOGENOM" id="CLU_1081096_0_0_5"/>
<dbReference type="RefSeq" id="WP_038558794.1">
    <property type="nucleotide sequence ID" value="NZ_CP007481.1"/>
</dbReference>
<proteinExistence type="predicted"/>
<evidence type="ECO:0000313" key="2">
    <source>
        <dbReference type="EMBL" id="AHX11069.1"/>
    </source>
</evidence>